<dbReference type="GO" id="GO:0016705">
    <property type="term" value="F:oxidoreductase activity, acting on paired donors, with incorporation or reduction of molecular oxygen"/>
    <property type="evidence" value="ECO:0007669"/>
    <property type="project" value="InterPro"/>
</dbReference>
<evidence type="ECO:0000256" key="2">
    <source>
        <dbReference type="ARBA" id="ARBA00023002"/>
    </source>
</evidence>
<dbReference type="InterPro" id="IPR001128">
    <property type="entry name" value="Cyt_P450"/>
</dbReference>
<dbReference type="EMBL" id="ML742029">
    <property type="protein sequence ID" value="KAE8154452.1"/>
    <property type="molecule type" value="Genomic_DNA"/>
</dbReference>
<dbReference type="GO" id="GO:0004497">
    <property type="term" value="F:monooxygenase activity"/>
    <property type="evidence" value="ECO:0007669"/>
    <property type="project" value="UniProtKB-KW"/>
</dbReference>
<dbReference type="PRINTS" id="PR00463">
    <property type="entry name" value="EP450I"/>
</dbReference>
<gene>
    <name evidence="6" type="ORF">BDV25DRAFT_172101</name>
</gene>
<reference evidence="6 7" key="1">
    <citation type="submission" date="2019-04" db="EMBL/GenBank/DDBJ databases">
        <title>Friends and foes A comparative genomics study of 23 Aspergillus species from section Flavi.</title>
        <authorList>
            <consortium name="DOE Joint Genome Institute"/>
            <person name="Kjaerbolling I."/>
            <person name="Vesth T."/>
            <person name="Frisvad J.C."/>
            <person name="Nybo J.L."/>
            <person name="Theobald S."/>
            <person name="Kildgaard S."/>
            <person name="Isbrandt T."/>
            <person name="Kuo A."/>
            <person name="Sato A."/>
            <person name="Lyhne E.K."/>
            <person name="Kogle M.E."/>
            <person name="Wiebenga A."/>
            <person name="Kun R.S."/>
            <person name="Lubbers R.J."/>
            <person name="Makela M.R."/>
            <person name="Barry K."/>
            <person name="Chovatia M."/>
            <person name="Clum A."/>
            <person name="Daum C."/>
            <person name="Haridas S."/>
            <person name="He G."/>
            <person name="LaButti K."/>
            <person name="Lipzen A."/>
            <person name="Mondo S."/>
            <person name="Riley R."/>
            <person name="Salamov A."/>
            <person name="Simmons B.A."/>
            <person name="Magnuson J.K."/>
            <person name="Henrissat B."/>
            <person name="Mortensen U.H."/>
            <person name="Larsen T.O."/>
            <person name="Devries R.P."/>
            <person name="Grigoriev I.V."/>
            <person name="Machida M."/>
            <person name="Baker S.E."/>
            <person name="Andersen M.R."/>
        </authorList>
    </citation>
    <scope>NUCLEOTIDE SEQUENCE [LARGE SCALE GENOMIC DNA]</scope>
    <source>
        <strain evidence="6 7">IBT 18842</strain>
    </source>
</reference>
<dbReference type="Proteomes" id="UP000325780">
    <property type="component" value="Unassembled WGS sequence"/>
</dbReference>
<dbReference type="GO" id="GO:0020037">
    <property type="term" value="F:heme binding"/>
    <property type="evidence" value="ECO:0007669"/>
    <property type="project" value="InterPro"/>
</dbReference>
<dbReference type="OrthoDB" id="6692864at2759"/>
<dbReference type="FunFam" id="1.10.630.10:FF:000129">
    <property type="entry name" value="Benzoate 4-monooxygenase cytochrome P450"/>
    <property type="match status" value="1"/>
</dbReference>
<evidence type="ECO:0000256" key="5">
    <source>
        <dbReference type="SAM" id="Phobius"/>
    </source>
</evidence>
<evidence type="ECO:0000256" key="3">
    <source>
        <dbReference type="ARBA" id="ARBA00023033"/>
    </source>
</evidence>
<dbReference type="CDD" id="cd11061">
    <property type="entry name" value="CYP67-like"/>
    <property type="match status" value="1"/>
</dbReference>
<keyword evidence="5" id="KW-0812">Transmembrane</keyword>
<evidence type="ECO:0000256" key="1">
    <source>
        <dbReference type="ARBA" id="ARBA00010617"/>
    </source>
</evidence>
<proteinExistence type="inferred from homology"/>
<feature type="binding site" description="axial binding residue" evidence="4">
    <location>
        <position position="490"/>
    </location>
    <ligand>
        <name>heme</name>
        <dbReference type="ChEBI" id="CHEBI:30413"/>
    </ligand>
    <ligandPart>
        <name>Fe</name>
        <dbReference type="ChEBI" id="CHEBI:18248"/>
    </ligandPart>
</feature>
<keyword evidence="3" id="KW-0503">Monooxygenase</keyword>
<sequence length="553" mass="62253">MEVSGANAALFGVFLHLVLFRTSFPVEDHLYSLLALYTAVCITIGGALFSVANLSLFSAVCRVGWISCAFNIGLASSILGYRLFFHRLHRFPGPFLAKASRFYDTYLAWRKVQYNVEIENLHSQYGDFIRTGPREICVVRASAIPLILGPQSKNLKSTWYAQTNTNHKKCSIHQTRDFDDHRRRRKAWDRGFSIKALGVYEPRIKSRVDQLTSYIENNLGYPIDATAWSMFLSFDVMGDIGFGKDFNNLTTGIEHPAIKGIHDHMTVLGIMGHIPWLLNIIGRIPGAASGFSGFFTWCGEEVDRKKKGWESDKYPDDLISWLLKAYVENDSSASPSETALHEDSRVLIVAGSDTTATTLASILYYLAKYPAVQKKLQQRLDDAMPGGHQDWSFEKVKTVTFLDDIINETMRLRPALMTGGYRVTPAQGLQIDEVYIPGDVNVFVPIQLIQTDERYYKNPKQFIPERWSEEKGLVSKGAPFIPFSFGPYSCPGKNLALLMLRMTVSILVQEYDIAFAPGETGEAFEKGTLDTFTTTLPPVQVQFQKRTQVPRGE</sequence>
<dbReference type="InterPro" id="IPR050121">
    <property type="entry name" value="Cytochrome_P450_monoxygenase"/>
</dbReference>
<keyword evidence="4" id="KW-0479">Metal-binding</keyword>
<dbReference type="InterPro" id="IPR002401">
    <property type="entry name" value="Cyt_P450_E_grp-I"/>
</dbReference>
<evidence type="ECO:0000313" key="6">
    <source>
        <dbReference type="EMBL" id="KAE8154452.1"/>
    </source>
</evidence>
<dbReference type="PANTHER" id="PTHR24305">
    <property type="entry name" value="CYTOCHROME P450"/>
    <property type="match status" value="1"/>
</dbReference>
<keyword evidence="2" id="KW-0560">Oxidoreductase</keyword>
<dbReference type="Pfam" id="PF00067">
    <property type="entry name" value="p450"/>
    <property type="match status" value="1"/>
</dbReference>
<keyword evidence="4" id="KW-0349">Heme</keyword>
<dbReference type="PRINTS" id="PR00385">
    <property type="entry name" value="P450"/>
</dbReference>
<keyword evidence="4" id="KW-0408">Iron</keyword>
<dbReference type="Gene3D" id="1.10.630.10">
    <property type="entry name" value="Cytochrome P450"/>
    <property type="match status" value="1"/>
</dbReference>
<evidence type="ECO:0000313" key="7">
    <source>
        <dbReference type="Proteomes" id="UP000325780"/>
    </source>
</evidence>
<accession>A0A5N6U771</accession>
<dbReference type="PANTHER" id="PTHR24305:SF78">
    <property type="entry name" value="P450, PUTATIVE (EUROFUNG)-RELATED"/>
    <property type="match status" value="1"/>
</dbReference>
<protein>
    <submittedName>
        <fullName evidence="6">Cytochrome P450</fullName>
    </submittedName>
</protein>
<comment type="cofactor">
    <cofactor evidence="4">
        <name>heme</name>
        <dbReference type="ChEBI" id="CHEBI:30413"/>
    </cofactor>
</comment>
<feature type="transmembrane region" description="Helical" evidence="5">
    <location>
        <begin position="63"/>
        <end position="84"/>
    </location>
</feature>
<comment type="similarity">
    <text evidence="1">Belongs to the cytochrome P450 family.</text>
</comment>
<keyword evidence="5" id="KW-1133">Transmembrane helix</keyword>
<name>A0A5N6U771_ASPAV</name>
<organism evidence="6 7">
    <name type="scientific">Aspergillus avenaceus</name>
    <dbReference type="NCBI Taxonomy" id="36643"/>
    <lineage>
        <taxon>Eukaryota</taxon>
        <taxon>Fungi</taxon>
        <taxon>Dikarya</taxon>
        <taxon>Ascomycota</taxon>
        <taxon>Pezizomycotina</taxon>
        <taxon>Eurotiomycetes</taxon>
        <taxon>Eurotiomycetidae</taxon>
        <taxon>Eurotiales</taxon>
        <taxon>Aspergillaceae</taxon>
        <taxon>Aspergillus</taxon>
        <taxon>Aspergillus subgen. Circumdati</taxon>
    </lineage>
</organism>
<dbReference type="SUPFAM" id="SSF48264">
    <property type="entry name" value="Cytochrome P450"/>
    <property type="match status" value="1"/>
</dbReference>
<dbReference type="InterPro" id="IPR036396">
    <property type="entry name" value="Cyt_P450_sf"/>
</dbReference>
<keyword evidence="5" id="KW-0472">Membrane</keyword>
<keyword evidence="7" id="KW-1185">Reference proteome</keyword>
<dbReference type="GO" id="GO:0005506">
    <property type="term" value="F:iron ion binding"/>
    <property type="evidence" value="ECO:0007669"/>
    <property type="project" value="InterPro"/>
</dbReference>
<dbReference type="AlphaFoldDB" id="A0A5N6U771"/>
<feature type="transmembrane region" description="Helical" evidence="5">
    <location>
        <begin position="35"/>
        <end position="56"/>
    </location>
</feature>
<evidence type="ECO:0000256" key="4">
    <source>
        <dbReference type="PIRSR" id="PIRSR602401-1"/>
    </source>
</evidence>